<feature type="domain" description="DDE-1" evidence="2">
    <location>
        <begin position="4"/>
        <end position="68"/>
    </location>
</feature>
<comment type="caution">
    <text evidence="3">The sequence shown here is derived from an EMBL/GenBank/DDBJ whole genome shotgun (WGS) entry which is preliminary data.</text>
</comment>
<reference evidence="3" key="1">
    <citation type="submission" date="2020-01" db="EMBL/GenBank/DDBJ databases">
        <title>Genome Sequencing of Three Apophysomyces-Like Fungal Strains Confirms a Novel Fungal Genus in the Mucoromycota with divergent Burkholderia-like Endosymbiotic Bacteria.</title>
        <authorList>
            <person name="Stajich J.E."/>
            <person name="Macias A.M."/>
            <person name="Carter-House D."/>
            <person name="Lovett B."/>
            <person name="Kasson L.R."/>
            <person name="Berry K."/>
            <person name="Grigoriev I."/>
            <person name="Chang Y."/>
            <person name="Spatafora J."/>
            <person name="Kasson M.T."/>
        </authorList>
    </citation>
    <scope>NUCLEOTIDE SEQUENCE</scope>
    <source>
        <strain evidence="3">NRRL A-21654</strain>
    </source>
</reference>
<evidence type="ECO:0000259" key="2">
    <source>
        <dbReference type="Pfam" id="PF03184"/>
    </source>
</evidence>
<gene>
    <name evidence="3" type="ORF">EC973_006540</name>
</gene>
<evidence type="ECO:0000313" key="3">
    <source>
        <dbReference type="EMBL" id="KAF7720678.1"/>
    </source>
</evidence>
<protein>
    <recommendedName>
        <fullName evidence="2">DDE-1 domain-containing protein</fullName>
    </recommendedName>
</protein>
<dbReference type="Pfam" id="PF03184">
    <property type="entry name" value="DDE_1"/>
    <property type="match status" value="1"/>
</dbReference>
<dbReference type="AlphaFoldDB" id="A0A8H7EJS4"/>
<feature type="region of interest" description="Disordered" evidence="1">
    <location>
        <begin position="154"/>
        <end position="177"/>
    </location>
</feature>
<dbReference type="InterPro" id="IPR004875">
    <property type="entry name" value="DDE_SF_endonuclease_dom"/>
</dbReference>
<organism evidence="3 4">
    <name type="scientific">Apophysomyces ossiformis</name>
    <dbReference type="NCBI Taxonomy" id="679940"/>
    <lineage>
        <taxon>Eukaryota</taxon>
        <taxon>Fungi</taxon>
        <taxon>Fungi incertae sedis</taxon>
        <taxon>Mucoromycota</taxon>
        <taxon>Mucoromycotina</taxon>
        <taxon>Mucoromycetes</taxon>
        <taxon>Mucorales</taxon>
        <taxon>Mucorineae</taxon>
        <taxon>Mucoraceae</taxon>
        <taxon>Apophysomyces</taxon>
    </lineage>
</organism>
<evidence type="ECO:0000256" key="1">
    <source>
        <dbReference type="SAM" id="MobiDB-lite"/>
    </source>
</evidence>
<dbReference type="GO" id="GO:0003676">
    <property type="term" value="F:nucleic acid binding"/>
    <property type="evidence" value="ECO:0007669"/>
    <property type="project" value="InterPro"/>
</dbReference>
<dbReference type="Proteomes" id="UP000605846">
    <property type="component" value="Unassembled WGS sequence"/>
</dbReference>
<name>A0A8H7EJS4_9FUNG</name>
<evidence type="ECO:0000313" key="4">
    <source>
        <dbReference type="Proteomes" id="UP000605846"/>
    </source>
</evidence>
<sequence length="222" mass="25768">MIARKRKVVLVLDNFAGHYVEYEPSNVELLFLPLNTTLHTQPLDGRIIHTFKAHYKRYQFDKAYRHIGMIQIGCQDKEATIFKTFLDKSNNEFTQTMVKEHSKLEKKLQDSITNIVKTGKVAPEDCPSPKVETAYECNMIHPYLTEDEILAMVEEKEDEESSENEQETAAENEPYVPEKIQLSTSKKVSCLNTLFSILDDEEQLDPKIFFMLPGLKKMQNRF</sequence>
<keyword evidence="4" id="KW-1185">Reference proteome</keyword>
<dbReference type="EMBL" id="JABAYA010000414">
    <property type="protein sequence ID" value="KAF7720678.1"/>
    <property type="molecule type" value="Genomic_DNA"/>
</dbReference>
<proteinExistence type="predicted"/>
<accession>A0A8H7EJS4</accession>
<dbReference type="OrthoDB" id="2392502at2759"/>
<feature type="compositionally biased region" description="Acidic residues" evidence="1">
    <location>
        <begin position="154"/>
        <end position="170"/>
    </location>
</feature>